<dbReference type="AlphaFoldDB" id="A0A3M3A254"/>
<dbReference type="Proteomes" id="UP000282378">
    <property type="component" value="Unassembled WGS sequence"/>
</dbReference>
<evidence type="ECO:0000313" key="1">
    <source>
        <dbReference type="EMBL" id="RML94549.1"/>
    </source>
</evidence>
<dbReference type="EMBL" id="RBNL01000980">
    <property type="protein sequence ID" value="RML94549.1"/>
    <property type="molecule type" value="Genomic_DNA"/>
</dbReference>
<evidence type="ECO:0000313" key="2">
    <source>
        <dbReference type="Proteomes" id="UP000282378"/>
    </source>
</evidence>
<accession>A0A3M3A254</accession>
<protein>
    <submittedName>
        <fullName evidence="1">Uncharacterized protein</fullName>
    </submittedName>
</protein>
<organism evidence="1 2">
    <name type="scientific">Pseudomonas syringae pv. maculicola</name>
    <dbReference type="NCBI Taxonomy" id="59511"/>
    <lineage>
        <taxon>Bacteria</taxon>
        <taxon>Pseudomonadati</taxon>
        <taxon>Pseudomonadota</taxon>
        <taxon>Gammaproteobacteria</taxon>
        <taxon>Pseudomonadales</taxon>
        <taxon>Pseudomonadaceae</taxon>
        <taxon>Pseudomonas</taxon>
    </lineage>
</organism>
<gene>
    <name evidence="1" type="ORF">APX70_04947</name>
</gene>
<sequence>MQPTRRAYSKSSKTQVIDYRVAANNVTQFIYIENQYFR</sequence>
<comment type="caution">
    <text evidence="1">The sequence shown here is derived from an EMBL/GenBank/DDBJ whole genome shotgun (WGS) entry which is preliminary data.</text>
</comment>
<proteinExistence type="predicted"/>
<name>A0A3M3A254_PSEYM</name>
<reference evidence="1 2" key="1">
    <citation type="submission" date="2018-08" db="EMBL/GenBank/DDBJ databases">
        <title>Recombination of ecologically and evolutionarily significant loci maintains genetic cohesion in the Pseudomonas syringae species complex.</title>
        <authorList>
            <person name="Dillon M."/>
            <person name="Thakur S."/>
            <person name="Almeida R.N.D."/>
            <person name="Weir B.S."/>
            <person name="Guttman D.S."/>
        </authorList>
    </citation>
    <scope>NUCLEOTIDE SEQUENCE [LARGE SCALE GENOMIC DNA]</scope>
    <source>
        <strain evidence="1 2">88_10</strain>
    </source>
</reference>